<reference evidence="2" key="1">
    <citation type="submission" date="2012-04" db="EMBL/GenBank/DDBJ databases">
        <title>The Genome Sequence of Loa loa.</title>
        <authorList>
            <consortium name="The Broad Institute Genome Sequencing Platform"/>
            <consortium name="Broad Institute Genome Sequencing Center for Infectious Disease"/>
            <person name="Nutman T.B."/>
            <person name="Fink D.L."/>
            <person name="Russ C."/>
            <person name="Young S."/>
            <person name="Zeng Q."/>
            <person name="Gargeya S."/>
            <person name="Alvarado L."/>
            <person name="Berlin A."/>
            <person name="Chapman S.B."/>
            <person name="Chen Z."/>
            <person name="Freedman E."/>
            <person name="Gellesch M."/>
            <person name="Goldberg J."/>
            <person name="Griggs A."/>
            <person name="Gujja S."/>
            <person name="Heilman E.R."/>
            <person name="Heiman D."/>
            <person name="Howarth C."/>
            <person name="Mehta T."/>
            <person name="Neiman D."/>
            <person name="Pearson M."/>
            <person name="Roberts A."/>
            <person name="Saif S."/>
            <person name="Shea T."/>
            <person name="Shenoy N."/>
            <person name="Sisk P."/>
            <person name="Stolte C."/>
            <person name="Sykes S."/>
            <person name="White J."/>
            <person name="Yandava C."/>
            <person name="Haas B."/>
            <person name="Henn M.R."/>
            <person name="Nusbaum C."/>
            <person name="Birren B."/>
        </authorList>
    </citation>
    <scope>NUCLEOTIDE SEQUENCE [LARGE SCALE GENOMIC DNA]</scope>
</reference>
<proteinExistence type="predicted"/>
<feature type="region of interest" description="Disordered" evidence="1">
    <location>
        <begin position="1"/>
        <end position="50"/>
    </location>
</feature>
<sequence length="50" mass="5571">MTATGKTIHNNAKVLSNLLGPGRHIKRADSPKKHGPTTSKRKETKHKRDQ</sequence>
<gene>
    <name evidence="2" type="ORF">LOAG_17964</name>
</gene>
<evidence type="ECO:0000256" key="1">
    <source>
        <dbReference type="SAM" id="MobiDB-lite"/>
    </source>
</evidence>
<dbReference type="KEGG" id="loa:LOAG_17964"/>
<organism evidence="2">
    <name type="scientific">Loa loa</name>
    <name type="common">Eye worm</name>
    <name type="synonym">Filaria loa</name>
    <dbReference type="NCBI Taxonomy" id="7209"/>
    <lineage>
        <taxon>Eukaryota</taxon>
        <taxon>Metazoa</taxon>
        <taxon>Ecdysozoa</taxon>
        <taxon>Nematoda</taxon>
        <taxon>Chromadorea</taxon>
        <taxon>Rhabditida</taxon>
        <taxon>Spirurina</taxon>
        <taxon>Spiruromorpha</taxon>
        <taxon>Filarioidea</taxon>
        <taxon>Onchocercidae</taxon>
        <taxon>Loa</taxon>
    </lineage>
</organism>
<dbReference type="InParanoid" id="A0A1S0UH35"/>
<dbReference type="CTD" id="31251802"/>
<accession>A0A1S0UH35</accession>
<dbReference type="EMBL" id="JH712227">
    <property type="protein sequence ID" value="EJD74771.1"/>
    <property type="molecule type" value="Genomic_DNA"/>
</dbReference>
<dbReference type="RefSeq" id="XP_020305668.1">
    <property type="nucleotide sequence ID" value="XM_020450631.1"/>
</dbReference>
<evidence type="ECO:0000313" key="2">
    <source>
        <dbReference type="EMBL" id="EJD74771.1"/>
    </source>
</evidence>
<feature type="compositionally biased region" description="Polar residues" evidence="1">
    <location>
        <begin position="1"/>
        <end position="14"/>
    </location>
</feature>
<name>A0A1S0UH35_LOALO</name>
<protein>
    <submittedName>
        <fullName evidence="2">Uncharacterized protein</fullName>
    </submittedName>
</protein>
<dbReference type="GeneID" id="31251802"/>
<dbReference type="AlphaFoldDB" id="A0A1S0UH35"/>